<dbReference type="AlphaFoldDB" id="A0A931CM47"/>
<dbReference type="RefSeq" id="WP_196420573.1">
    <property type="nucleotide sequence ID" value="NZ_JADQTO010000045.1"/>
</dbReference>
<organism evidence="1 2">
    <name type="scientific">Actinoplanes aureus</name>
    <dbReference type="NCBI Taxonomy" id="2792083"/>
    <lineage>
        <taxon>Bacteria</taxon>
        <taxon>Bacillati</taxon>
        <taxon>Actinomycetota</taxon>
        <taxon>Actinomycetes</taxon>
        <taxon>Micromonosporales</taxon>
        <taxon>Micromonosporaceae</taxon>
        <taxon>Actinoplanes</taxon>
    </lineage>
</organism>
<dbReference type="EMBL" id="JADQTO010000045">
    <property type="protein sequence ID" value="MBG0568803.1"/>
    <property type="molecule type" value="Genomic_DNA"/>
</dbReference>
<reference evidence="1" key="1">
    <citation type="submission" date="2020-11" db="EMBL/GenBank/DDBJ databases">
        <title>Isolation and identification of active actinomycetes.</title>
        <authorList>
            <person name="Sun X."/>
        </authorList>
    </citation>
    <scope>NUCLEOTIDE SEQUENCE</scope>
    <source>
        <strain evidence="1">NEAU-A11</strain>
    </source>
</reference>
<name>A0A931CM47_9ACTN</name>
<keyword evidence="2" id="KW-1185">Reference proteome</keyword>
<dbReference type="Proteomes" id="UP000598146">
    <property type="component" value="Unassembled WGS sequence"/>
</dbReference>
<gene>
    <name evidence="1" type="ORF">I4J89_46065</name>
</gene>
<accession>A0A931CM47</accession>
<sequence>MDLEQLVPDINVFQRHFQAMELAEEEITKAVRTYPHAEAHIQKSFTLLRPADLDLLRSTDVYRAHCRELLHRVATGADTRPGTAAECCLALAEISRRVPLNTSAAGLYARMWKQAGLPQAPLADAAEHYEAITATTIDEFEAQLRSKLAQPWRQ</sequence>
<proteinExistence type="predicted"/>
<evidence type="ECO:0000313" key="2">
    <source>
        <dbReference type="Proteomes" id="UP000598146"/>
    </source>
</evidence>
<evidence type="ECO:0000313" key="1">
    <source>
        <dbReference type="EMBL" id="MBG0568803.1"/>
    </source>
</evidence>
<protein>
    <submittedName>
        <fullName evidence="1">Uncharacterized protein</fullName>
    </submittedName>
</protein>
<comment type="caution">
    <text evidence="1">The sequence shown here is derived from an EMBL/GenBank/DDBJ whole genome shotgun (WGS) entry which is preliminary data.</text>
</comment>